<organism evidence="1 2">
    <name type="scientific">Saccharothrix ecbatanensis</name>
    <dbReference type="NCBI Taxonomy" id="1105145"/>
    <lineage>
        <taxon>Bacteria</taxon>
        <taxon>Bacillati</taxon>
        <taxon>Actinomycetota</taxon>
        <taxon>Actinomycetes</taxon>
        <taxon>Pseudonocardiales</taxon>
        <taxon>Pseudonocardiaceae</taxon>
        <taxon>Saccharothrix</taxon>
    </lineage>
</organism>
<sequence length="164" mass="18071">MSGTHGLLPSTFPASSLEPFPRVDLTAETEQSAPDLWLPQARQALLGDGRGWPDHPRETPAELKPFLRAFGRLRTRIGHQIGGHAVPIQGPVEYEIANGALGGMHSWGDQSHDQEAGRWVLLAQFDSDSDAKMEWGDAGALYWLIRPEDLAAHRFGQVRLTVQC</sequence>
<dbReference type="InterPro" id="IPR035948">
    <property type="entry name" value="YwqG-like_sf"/>
</dbReference>
<proteinExistence type="predicted"/>
<name>A0A7W9M199_9PSEU</name>
<comment type="caution">
    <text evidence="1">The sequence shown here is derived from an EMBL/GenBank/DDBJ whole genome shotgun (WGS) entry which is preliminary data.</text>
</comment>
<reference evidence="1 2" key="1">
    <citation type="submission" date="2020-08" db="EMBL/GenBank/DDBJ databases">
        <title>Sequencing the genomes of 1000 actinobacteria strains.</title>
        <authorList>
            <person name="Klenk H.-P."/>
        </authorList>
    </citation>
    <scope>NUCLEOTIDE SEQUENCE [LARGE SCALE GENOMIC DNA]</scope>
    <source>
        <strain evidence="1 2">DSM 45486</strain>
    </source>
</reference>
<dbReference type="Pfam" id="PF09234">
    <property type="entry name" value="DUF1963"/>
    <property type="match status" value="1"/>
</dbReference>
<keyword evidence="2" id="KW-1185">Reference proteome</keyword>
<accession>A0A7W9M199</accession>
<dbReference type="Gene3D" id="2.30.320.10">
    <property type="entry name" value="YwqG-like"/>
    <property type="match status" value="1"/>
</dbReference>
<evidence type="ECO:0000313" key="2">
    <source>
        <dbReference type="Proteomes" id="UP000552097"/>
    </source>
</evidence>
<dbReference type="SUPFAM" id="SSF103032">
    <property type="entry name" value="Hypothetical protein YwqG"/>
    <property type="match status" value="1"/>
</dbReference>
<dbReference type="AlphaFoldDB" id="A0A7W9M199"/>
<dbReference type="EMBL" id="JACHMO010000001">
    <property type="protein sequence ID" value="MBB5803696.1"/>
    <property type="molecule type" value="Genomic_DNA"/>
</dbReference>
<dbReference type="RefSeq" id="WP_221483535.1">
    <property type="nucleotide sequence ID" value="NZ_JACHMO010000001.1"/>
</dbReference>
<gene>
    <name evidence="1" type="ORF">F4560_003464</name>
</gene>
<evidence type="ECO:0008006" key="3">
    <source>
        <dbReference type="Google" id="ProtNLM"/>
    </source>
</evidence>
<dbReference type="InterPro" id="IPR015315">
    <property type="entry name" value="DUF1963"/>
</dbReference>
<evidence type="ECO:0000313" key="1">
    <source>
        <dbReference type="EMBL" id="MBB5803696.1"/>
    </source>
</evidence>
<protein>
    <recommendedName>
        <fullName evidence="3">DUF1963 domain-containing protein</fullName>
    </recommendedName>
</protein>
<dbReference type="Proteomes" id="UP000552097">
    <property type="component" value="Unassembled WGS sequence"/>
</dbReference>